<evidence type="ECO:0000313" key="2">
    <source>
        <dbReference type="EMBL" id="CAB4570206.1"/>
    </source>
</evidence>
<feature type="transmembrane region" description="Helical" evidence="1">
    <location>
        <begin position="254"/>
        <end position="272"/>
    </location>
</feature>
<feature type="transmembrane region" description="Helical" evidence="1">
    <location>
        <begin position="489"/>
        <end position="507"/>
    </location>
</feature>
<protein>
    <submittedName>
        <fullName evidence="2">Unannotated protein</fullName>
    </submittedName>
</protein>
<feature type="transmembrane region" description="Helical" evidence="1">
    <location>
        <begin position="574"/>
        <end position="593"/>
    </location>
</feature>
<organism evidence="2">
    <name type="scientific">freshwater metagenome</name>
    <dbReference type="NCBI Taxonomy" id="449393"/>
    <lineage>
        <taxon>unclassified sequences</taxon>
        <taxon>metagenomes</taxon>
        <taxon>ecological metagenomes</taxon>
    </lineage>
</organism>
<keyword evidence="1" id="KW-0472">Membrane</keyword>
<dbReference type="AlphaFoldDB" id="A0A6J6E317"/>
<feature type="transmembrane region" description="Helical" evidence="1">
    <location>
        <begin position="322"/>
        <end position="341"/>
    </location>
</feature>
<keyword evidence="1" id="KW-0812">Transmembrane</keyword>
<evidence type="ECO:0000256" key="1">
    <source>
        <dbReference type="SAM" id="Phobius"/>
    </source>
</evidence>
<feature type="transmembrane region" description="Helical" evidence="1">
    <location>
        <begin position="32"/>
        <end position="54"/>
    </location>
</feature>
<name>A0A6J6E317_9ZZZZ</name>
<feature type="transmembrane region" description="Helical" evidence="1">
    <location>
        <begin position="640"/>
        <end position="660"/>
    </location>
</feature>
<feature type="transmembrane region" description="Helical" evidence="1">
    <location>
        <begin position="391"/>
        <end position="414"/>
    </location>
</feature>
<sequence length="1015" mass="107618">MTISSNTPTPRKSAGGSSMLQRLADTAAKSRVGFAVLVTVAAIPLALAIAVGAYELARIISGPTQYPELIVGALSIYGGDKSGDAALVFAFWIVIGLAAGLAYSRGSTVEKRARLVPLALVLLSFSAAFLVMTFSRGLASIVTWYSPVWMLALAQLLAIMAFVAHRIVGKLSPSQTNRVAISENLPAELVWLFVSSLAFVPAAGLVVAGRYLTLISSTNKVALVLIFLVVSGVIVVAITTVLSLVRSTRTPSHGLLVPITSLLGLASLPLLLPPLLTIDGVSVVVPGMLERRWLIVLVGVALAITAETLLRRRFAHRTQRWVSGYSSIAIAALIVPLRLSVSAPNANPFDNYHFGELFTPAYLFVSQGLTGSVPMARGALVNLFPQLMNNVLFAGAASTFFYTLPLLLLVILALSHAVLRFSVGMVVATAIVVSFGFANSFTEGDFAAWVVVLFAVDLIRRDKYPALRGVIIALALAGAIILYPLMGLAGGLIAIVLMVVKLAGALISRDGAESRRHGLVSATVAVVSILMFVVDPANGLRGSIGYVVGQAPGAVLAHGSPISSYLSARFSDDFFVTFAFAAAVVISAWTMWVKRSWLLQPSANTWFSFALLGVPAVAAVGLSSRFLGRIIESAFTIRPLNGSLLILALILPVCVLLADSQAFRRLAFASLAAGLVISFSAIPLFRGGILKSVTGIAHAREWASGPYLEEIPALGSGDADPTQMDELRQINTVSQRISNTLTIQNLSNRNSLNAFFDWPNVGEYLAPYNIADRETEARYVSALDAAKPDALFIGPAMWFDGLSMSLRSPLLAEWVVRNYIPVTCPGSSWAFSSSLDAPAIAALLPSDCVLGSQPEVARDLWARTIGAPTNLLFLPHSWGSANEGLVSRGAVVLREEISSEQEFRFVADIPPGTQPPADYLRIDAACDGLDSLVAIQFGSERASSQATLTWTRTGSTTPNVVSTFEWGNGSFLVPLGAYPEWSLPPSSGGQLAIIPPASSCPSAWSLSAEFVAARP</sequence>
<feature type="transmembrane region" description="Helical" evidence="1">
    <location>
        <begin position="466"/>
        <end position="483"/>
    </location>
</feature>
<dbReference type="EMBL" id="CAEZTD010000118">
    <property type="protein sequence ID" value="CAB4570206.1"/>
    <property type="molecule type" value="Genomic_DNA"/>
</dbReference>
<keyword evidence="1" id="KW-1133">Transmembrane helix</keyword>
<gene>
    <name evidence="2" type="ORF">UFOPK1591_01255</name>
</gene>
<feature type="transmembrane region" description="Helical" evidence="1">
    <location>
        <begin position="147"/>
        <end position="168"/>
    </location>
</feature>
<reference evidence="2" key="1">
    <citation type="submission" date="2020-05" db="EMBL/GenBank/DDBJ databases">
        <authorList>
            <person name="Chiriac C."/>
            <person name="Salcher M."/>
            <person name="Ghai R."/>
            <person name="Kavagutti S V."/>
        </authorList>
    </citation>
    <scope>NUCLEOTIDE SEQUENCE</scope>
</reference>
<accession>A0A6J6E317</accession>
<proteinExistence type="predicted"/>
<feature type="transmembrane region" description="Helical" evidence="1">
    <location>
        <begin position="421"/>
        <end position="438"/>
    </location>
</feature>
<feature type="transmembrane region" description="Helical" evidence="1">
    <location>
        <begin position="292"/>
        <end position="310"/>
    </location>
</feature>
<feature type="transmembrane region" description="Helical" evidence="1">
    <location>
        <begin position="115"/>
        <end position="135"/>
    </location>
</feature>
<feature type="transmembrane region" description="Helical" evidence="1">
    <location>
        <begin position="85"/>
        <end position="103"/>
    </location>
</feature>
<feature type="transmembrane region" description="Helical" evidence="1">
    <location>
        <begin position="221"/>
        <end position="242"/>
    </location>
</feature>
<feature type="transmembrane region" description="Helical" evidence="1">
    <location>
        <begin position="519"/>
        <end position="537"/>
    </location>
</feature>
<feature type="transmembrane region" description="Helical" evidence="1">
    <location>
        <begin position="666"/>
        <end position="685"/>
    </location>
</feature>
<feature type="transmembrane region" description="Helical" evidence="1">
    <location>
        <begin position="189"/>
        <end position="209"/>
    </location>
</feature>
<feature type="transmembrane region" description="Helical" evidence="1">
    <location>
        <begin position="605"/>
        <end position="628"/>
    </location>
</feature>